<dbReference type="Pfam" id="PF13302">
    <property type="entry name" value="Acetyltransf_3"/>
    <property type="match status" value="1"/>
</dbReference>
<dbReference type="AlphaFoldDB" id="A0A9W9RXX5"/>
<organism evidence="2 3">
    <name type="scientific">Penicillium cataractarum</name>
    <dbReference type="NCBI Taxonomy" id="2100454"/>
    <lineage>
        <taxon>Eukaryota</taxon>
        <taxon>Fungi</taxon>
        <taxon>Dikarya</taxon>
        <taxon>Ascomycota</taxon>
        <taxon>Pezizomycotina</taxon>
        <taxon>Eurotiomycetes</taxon>
        <taxon>Eurotiomycetidae</taxon>
        <taxon>Eurotiales</taxon>
        <taxon>Aspergillaceae</taxon>
        <taxon>Penicillium</taxon>
    </lineage>
</organism>
<dbReference type="PANTHER" id="PTHR43792">
    <property type="entry name" value="GNAT FAMILY, PUTATIVE (AFU_ORTHOLOGUE AFUA_3G00765)-RELATED-RELATED"/>
    <property type="match status" value="1"/>
</dbReference>
<dbReference type="GO" id="GO:0016747">
    <property type="term" value="F:acyltransferase activity, transferring groups other than amino-acyl groups"/>
    <property type="evidence" value="ECO:0007669"/>
    <property type="project" value="InterPro"/>
</dbReference>
<accession>A0A9W9RXX5</accession>
<evidence type="ECO:0000313" key="3">
    <source>
        <dbReference type="Proteomes" id="UP001147782"/>
    </source>
</evidence>
<dbReference type="SUPFAM" id="SSF55729">
    <property type="entry name" value="Acyl-CoA N-acyltransferases (Nat)"/>
    <property type="match status" value="1"/>
</dbReference>
<dbReference type="InterPro" id="IPR051531">
    <property type="entry name" value="N-acetyltransferase"/>
</dbReference>
<dbReference type="InterPro" id="IPR016181">
    <property type="entry name" value="Acyl_CoA_acyltransferase"/>
</dbReference>
<dbReference type="EMBL" id="JAPZBS010000007">
    <property type="protein sequence ID" value="KAJ5368300.1"/>
    <property type="molecule type" value="Genomic_DNA"/>
</dbReference>
<dbReference type="InterPro" id="IPR000182">
    <property type="entry name" value="GNAT_dom"/>
</dbReference>
<sequence length="352" mass="39222">MASPSYTGLSEPFAILTPRLIVIPTPIAVDVAPYREMYAALHADAGFCRMGFGERFPVKNWNDDETRDVIETRDIGRSWRRRGLGDFAVALRPQPGSGTQQDSSSTVSMLRGEEFEKFVGPNGARLNELQWVGYSGIRDATTTSLPPQEAGEEPYPDWLEMVEIRYGVSPAFWGKGIAPEASNAVVQWAMREKGVTRFIAETERDNQRSGRLLQKLGFVHSGTNYWKERCGGYFACPASRYEAQSVVTLLDTKIHIPIISDLLNKVGVLDISFLDLLCWIAAVKFTVVYKLIEQVPPFPTNDYSVQATISANNWDELQEIFGQSDWSLKPKLPTAIQKPFFEVCHGTAGSSA</sequence>
<dbReference type="PANTHER" id="PTHR43792:SF13">
    <property type="entry name" value="ACETYLTRANSFERASE"/>
    <property type="match status" value="1"/>
</dbReference>
<dbReference type="RefSeq" id="XP_056553042.1">
    <property type="nucleotide sequence ID" value="XM_056700979.1"/>
</dbReference>
<dbReference type="OrthoDB" id="630895at2759"/>
<reference evidence="2" key="2">
    <citation type="journal article" date="2023" name="IMA Fungus">
        <title>Comparative genomic study of the Penicillium genus elucidates a diverse pangenome and 15 lateral gene transfer events.</title>
        <authorList>
            <person name="Petersen C."/>
            <person name="Sorensen T."/>
            <person name="Nielsen M.R."/>
            <person name="Sondergaard T.E."/>
            <person name="Sorensen J.L."/>
            <person name="Fitzpatrick D.A."/>
            <person name="Frisvad J.C."/>
            <person name="Nielsen K.L."/>
        </authorList>
    </citation>
    <scope>NUCLEOTIDE SEQUENCE</scope>
    <source>
        <strain evidence="2">IBT 29864</strain>
    </source>
</reference>
<feature type="domain" description="N-acetyltransferase" evidence="1">
    <location>
        <begin position="155"/>
        <end position="239"/>
    </location>
</feature>
<comment type="caution">
    <text evidence="2">The sequence shown here is derived from an EMBL/GenBank/DDBJ whole genome shotgun (WGS) entry which is preliminary data.</text>
</comment>
<gene>
    <name evidence="2" type="ORF">N7496_008060</name>
</gene>
<evidence type="ECO:0000259" key="1">
    <source>
        <dbReference type="PROSITE" id="PS51186"/>
    </source>
</evidence>
<dbReference type="PROSITE" id="PS51186">
    <property type="entry name" value="GNAT"/>
    <property type="match status" value="1"/>
</dbReference>
<name>A0A9W9RXX5_9EURO</name>
<keyword evidence="3" id="KW-1185">Reference proteome</keyword>
<dbReference type="Gene3D" id="3.40.630.30">
    <property type="match status" value="1"/>
</dbReference>
<dbReference type="Proteomes" id="UP001147782">
    <property type="component" value="Unassembled WGS sequence"/>
</dbReference>
<proteinExistence type="predicted"/>
<protein>
    <recommendedName>
        <fullName evidence="1">N-acetyltransferase domain-containing protein</fullName>
    </recommendedName>
</protein>
<reference evidence="2" key="1">
    <citation type="submission" date="2022-11" db="EMBL/GenBank/DDBJ databases">
        <authorList>
            <person name="Petersen C."/>
        </authorList>
    </citation>
    <scope>NUCLEOTIDE SEQUENCE</scope>
    <source>
        <strain evidence="2">IBT 29864</strain>
    </source>
</reference>
<evidence type="ECO:0000313" key="2">
    <source>
        <dbReference type="EMBL" id="KAJ5368300.1"/>
    </source>
</evidence>
<dbReference type="GeneID" id="81440158"/>